<evidence type="ECO:0000256" key="1">
    <source>
        <dbReference type="SAM" id="Coils"/>
    </source>
</evidence>
<dbReference type="GO" id="GO:0003700">
    <property type="term" value="F:DNA-binding transcription factor activity"/>
    <property type="evidence" value="ECO:0007669"/>
    <property type="project" value="InterPro"/>
</dbReference>
<name>A0A0K3CME9_RHOTO</name>
<accession>A0A0K3CME9</accession>
<evidence type="ECO:0000313" key="5">
    <source>
        <dbReference type="Proteomes" id="UP000199069"/>
    </source>
</evidence>
<dbReference type="InterPro" id="IPR004827">
    <property type="entry name" value="bZIP"/>
</dbReference>
<dbReference type="Pfam" id="PF07716">
    <property type="entry name" value="bZIP_2"/>
    <property type="match status" value="1"/>
</dbReference>
<reference evidence="4 5" key="1">
    <citation type="submission" date="2015-07" db="EMBL/GenBank/DDBJ databases">
        <authorList>
            <person name="Cajimat M.N.B."/>
            <person name="Milazzo M.L."/>
            <person name="Fulhorst C.F."/>
        </authorList>
    </citation>
    <scope>NUCLEOTIDE SEQUENCE [LARGE SCALE GENOMIC DNA]</scope>
    <source>
        <strain evidence="4">Single colony</strain>
    </source>
</reference>
<dbReference type="Proteomes" id="UP000199069">
    <property type="component" value="Unassembled WGS sequence"/>
</dbReference>
<feature type="region of interest" description="Disordered" evidence="2">
    <location>
        <begin position="290"/>
        <end position="351"/>
    </location>
</feature>
<feature type="region of interest" description="Disordered" evidence="2">
    <location>
        <begin position="1"/>
        <end position="21"/>
    </location>
</feature>
<organism evidence="4 5">
    <name type="scientific">Rhodotorula toruloides</name>
    <name type="common">Yeast</name>
    <name type="synonym">Rhodosporidium toruloides</name>
    <dbReference type="NCBI Taxonomy" id="5286"/>
    <lineage>
        <taxon>Eukaryota</taxon>
        <taxon>Fungi</taxon>
        <taxon>Dikarya</taxon>
        <taxon>Basidiomycota</taxon>
        <taxon>Pucciniomycotina</taxon>
        <taxon>Microbotryomycetes</taxon>
        <taxon>Sporidiobolales</taxon>
        <taxon>Sporidiobolaceae</taxon>
        <taxon>Rhodotorula</taxon>
    </lineage>
</organism>
<feature type="coiled-coil region" evidence="1">
    <location>
        <begin position="368"/>
        <end position="395"/>
    </location>
</feature>
<evidence type="ECO:0000259" key="3">
    <source>
        <dbReference type="PROSITE" id="PS50217"/>
    </source>
</evidence>
<keyword evidence="1" id="KW-0175">Coiled coil</keyword>
<evidence type="ECO:0000313" key="4">
    <source>
        <dbReference type="EMBL" id="CTR10824.1"/>
    </source>
</evidence>
<gene>
    <name evidence="4" type="primary">FGENESH: predicted gene_14.235</name>
    <name evidence="4" type="ORF">BN2166_0066850</name>
</gene>
<dbReference type="InterPro" id="IPR046347">
    <property type="entry name" value="bZIP_sf"/>
</dbReference>
<dbReference type="AlphaFoldDB" id="A0A0K3CME9"/>
<dbReference type="SUPFAM" id="SSF57959">
    <property type="entry name" value="Leucine zipper domain"/>
    <property type="match status" value="1"/>
</dbReference>
<dbReference type="EMBL" id="CWKI01000014">
    <property type="protein sequence ID" value="CTR10824.1"/>
    <property type="molecule type" value="Genomic_DNA"/>
</dbReference>
<dbReference type="CDD" id="cd12193">
    <property type="entry name" value="bZIP_GCN4"/>
    <property type="match status" value="1"/>
</dbReference>
<dbReference type="PROSITE" id="PS00036">
    <property type="entry name" value="BZIP_BASIC"/>
    <property type="match status" value="1"/>
</dbReference>
<sequence>MLAHGCSSLPSGPNSLTETESTSLPTFRLRFSSSFPSLAARRSSTAHSYTSTSGVTAVTAVTRRLLSSPSLPLDTDGWCRRCSCSALHSCLSCCRAGPVDLAVDDPFSLLPFNTLPDPSAFLASLEIAGAPNPPACSLDALTSDTSTFAFDSSLSFLSTFDHAASSSISADYSSSAADLQIFQPPPLPAPSLASPNPLDFLPSFPPAEDALDFSLFATPSNLPTNSTSTSSTSPSAANTTASPSSSTFTPAALTPASYLAEQAARSAPTGIRDPCIPRIALDAPVQKRDSLLPSATSRKRLNAAGERKLAAKRRKEQHATSESSASPRGGGVPGAVAGAEEGEEVPQDALTATERKRLQNTLSARRCRARKQARVQELEVENAALRERVERLEAMLRLVGGTV</sequence>
<dbReference type="Gene3D" id="3.30.160.60">
    <property type="entry name" value="Classic Zinc Finger"/>
    <property type="match status" value="1"/>
</dbReference>
<keyword evidence="5" id="KW-1185">Reference proteome</keyword>
<feature type="domain" description="BZIP" evidence="3">
    <location>
        <begin position="354"/>
        <end position="396"/>
    </location>
</feature>
<feature type="region of interest" description="Disordered" evidence="2">
    <location>
        <begin position="222"/>
        <end position="249"/>
    </location>
</feature>
<evidence type="ECO:0000256" key="2">
    <source>
        <dbReference type="SAM" id="MobiDB-lite"/>
    </source>
</evidence>
<protein>
    <submittedName>
        <fullName evidence="4">BY PROTMAP: gi|472585750|gb|EMS23301.1| bZIP transcription factor [Rhodosporidium toruloides NP11]</fullName>
    </submittedName>
</protein>
<dbReference type="OMA" id="QHATSES"/>
<proteinExistence type="predicted"/>
<dbReference type="PROSITE" id="PS50217">
    <property type="entry name" value="BZIP"/>
    <property type="match status" value="1"/>
</dbReference>